<evidence type="ECO:0000259" key="1">
    <source>
        <dbReference type="PROSITE" id="PS51192"/>
    </source>
</evidence>
<dbReference type="GO" id="GO:0016787">
    <property type="term" value="F:hydrolase activity"/>
    <property type="evidence" value="ECO:0007669"/>
    <property type="project" value="InterPro"/>
</dbReference>
<dbReference type="InterPro" id="IPR001650">
    <property type="entry name" value="Helicase_C-like"/>
</dbReference>
<proteinExistence type="predicted"/>
<dbReference type="EMBL" id="MN738854">
    <property type="protein sequence ID" value="QHT28296.1"/>
    <property type="molecule type" value="Genomic_DNA"/>
</dbReference>
<dbReference type="SUPFAM" id="SSF52540">
    <property type="entry name" value="P-loop containing nucleoside triphosphate hydrolases"/>
    <property type="match status" value="1"/>
</dbReference>
<dbReference type="InterPro" id="IPR014001">
    <property type="entry name" value="Helicase_ATP-bd"/>
</dbReference>
<dbReference type="GO" id="GO:0032042">
    <property type="term" value="P:mitochondrial DNA metabolic process"/>
    <property type="evidence" value="ECO:0007669"/>
    <property type="project" value="TreeGrafter"/>
</dbReference>
<feature type="domain" description="Helicase ATP-binding" evidence="1">
    <location>
        <begin position="104"/>
        <end position="253"/>
    </location>
</feature>
<organism evidence="2">
    <name type="scientific">viral metagenome</name>
    <dbReference type="NCBI Taxonomy" id="1070528"/>
    <lineage>
        <taxon>unclassified sequences</taxon>
        <taxon>metagenomes</taxon>
        <taxon>organismal metagenomes</taxon>
    </lineage>
</organism>
<dbReference type="PROSITE" id="PS51192">
    <property type="entry name" value="HELICASE_ATP_BIND_1"/>
    <property type="match status" value="1"/>
</dbReference>
<dbReference type="Pfam" id="PF04851">
    <property type="entry name" value="ResIII"/>
    <property type="match status" value="1"/>
</dbReference>
<dbReference type="GO" id="GO:0036121">
    <property type="term" value="F:double-stranded DNA helicase activity"/>
    <property type="evidence" value="ECO:0007669"/>
    <property type="project" value="TreeGrafter"/>
</dbReference>
<dbReference type="SMART" id="SM00487">
    <property type="entry name" value="DEXDc"/>
    <property type="match status" value="1"/>
</dbReference>
<dbReference type="InterPro" id="IPR050742">
    <property type="entry name" value="Helicase_Restrict-Modif_Enz"/>
</dbReference>
<dbReference type="Gene3D" id="3.40.50.300">
    <property type="entry name" value="P-loop containing nucleotide triphosphate hydrolases"/>
    <property type="match status" value="2"/>
</dbReference>
<dbReference type="GO" id="GO:0061749">
    <property type="term" value="F:forked DNA-dependent helicase activity"/>
    <property type="evidence" value="ECO:0007669"/>
    <property type="project" value="TreeGrafter"/>
</dbReference>
<dbReference type="GO" id="GO:0000403">
    <property type="term" value="F:Y-form DNA binding"/>
    <property type="evidence" value="ECO:0007669"/>
    <property type="project" value="TreeGrafter"/>
</dbReference>
<name>A0A6C0EGI5_9ZZZZ</name>
<dbReference type="AlphaFoldDB" id="A0A6C0EGI5"/>
<evidence type="ECO:0000313" key="2">
    <source>
        <dbReference type="EMBL" id="QHT28296.1"/>
    </source>
</evidence>
<sequence length="486" mass="55596">MSHYIGNRGYTIFKNTLSDQQESKIKTELCVKPYVPKSTNQQVKPFPIYRESGTKYYLPKFYGMQNFGNIVENKLTKYEICSHDLLFKGQLRPYQDNIVSKYISTIEKETKGGLLEIDTGMGKTVMALNILSKLNVKTIIIVHKEFLMNQWIERIEEFIPDARVGKIQGKILDIENKDIVLAMLQTLCSKDYAPTMFQGFGLTIIDEVHHMGAEVFSQAFGKVVTHYTLGLSATMNRKDGLSKVFKMYLGDVIHTEKRDTSSLDVLVNVIDYKHDAPEYNKVKLDRRGNVQYSSMITTLCSFQPRSDYIVSLIHVLLQTKTNEQIMVLAHNKNLLTYIHDALKENGTSVGYYVGGMKEADLKISETKKVVIATYSMASEGLDIKTLTTLILATPKTDIVQSVGRILRQKHEQPLVVDIVDSHDVFKRQFLQRRRFYNKQNYTIKRASHENALLDKYETFLDKRMSAKKKKEVCVNSDSVSDGKCLI</sequence>
<dbReference type="CDD" id="cd18785">
    <property type="entry name" value="SF2_C"/>
    <property type="match status" value="1"/>
</dbReference>
<dbReference type="CDD" id="cd17926">
    <property type="entry name" value="DEXHc_RE"/>
    <property type="match status" value="1"/>
</dbReference>
<accession>A0A6C0EGI5</accession>
<dbReference type="GO" id="GO:0005524">
    <property type="term" value="F:ATP binding"/>
    <property type="evidence" value="ECO:0007669"/>
    <property type="project" value="InterPro"/>
</dbReference>
<dbReference type="PANTHER" id="PTHR47396:SF1">
    <property type="entry name" value="ATP-DEPENDENT HELICASE IRC3-RELATED"/>
    <property type="match status" value="1"/>
</dbReference>
<protein>
    <recommendedName>
        <fullName evidence="1">Helicase ATP-binding domain-containing protein</fullName>
    </recommendedName>
</protein>
<reference evidence="2" key="1">
    <citation type="journal article" date="2020" name="Nature">
        <title>Giant virus diversity and host interactions through global metagenomics.</title>
        <authorList>
            <person name="Schulz F."/>
            <person name="Roux S."/>
            <person name="Paez-Espino D."/>
            <person name="Jungbluth S."/>
            <person name="Walsh D.A."/>
            <person name="Denef V.J."/>
            <person name="McMahon K.D."/>
            <person name="Konstantinidis K.T."/>
            <person name="Eloe-Fadrosh E.A."/>
            <person name="Kyrpides N.C."/>
            <person name="Woyke T."/>
        </authorList>
    </citation>
    <scope>NUCLEOTIDE SEQUENCE</scope>
    <source>
        <strain evidence="2">GVMAG-M-3300001348-25</strain>
    </source>
</reference>
<dbReference type="InterPro" id="IPR027417">
    <property type="entry name" value="P-loop_NTPase"/>
</dbReference>
<dbReference type="PANTHER" id="PTHR47396">
    <property type="entry name" value="TYPE I RESTRICTION ENZYME ECOKI R PROTEIN"/>
    <property type="match status" value="1"/>
</dbReference>
<dbReference type="GO" id="GO:0070125">
    <property type="term" value="P:mitochondrial translational elongation"/>
    <property type="evidence" value="ECO:0007669"/>
    <property type="project" value="TreeGrafter"/>
</dbReference>
<dbReference type="GO" id="GO:0005759">
    <property type="term" value="C:mitochondrial matrix"/>
    <property type="evidence" value="ECO:0007669"/>
    <property type="project" value="TreeGrafter"/>
</dbReference>
<dbReference type="InterPro" id="IPR006935">
    <property type="entry name" value="Helicase/UvrB_N"/>
</dbReference>
<dbReference type="Pfam" id="PF00271">
    <property type="entry name" value="Helicase_C"/>
    <property type="match status" value="1"/>
</dbReference>